<dbReference type="EMBL" id="PPED02000001">
    <property type="protein sequence ID" value="PWN71166.1"/>
    <property type="molecule type" value="Genomic_DNA"/>
</dbReference>
<protein>
    <submittedName>
        <fullName evidence="1">Uncharacterized protein</fullName>
    </submittedName>
</protein>
<dbReference type="OrthoDB" id="982449at2"/>
<gene>
    <name evidence="1" type="ORF">C1631_000660</name>
</gene>
<reference evidence="1 2" key="1">
    <citation type="submission" date="2018-04" db="EMBL/GenBank/DDBJ databases">
        <title>Draft Genome Sequence of Phosphate-Solubilizing Chryseobacterium sp. ISE14 that is a Biocontrol and Plant Growth-Promoting Rhizobacterium Isolated from Cucumber.</title>
        <authorList>
            <person name="Jeong J.-J."/>
            <person name="Sang M.K."/>
            <person name="Choi I.-G."/>
            <person name="Kim K.D."/>
        </authorList>
    </citation>
    <scope>NUCLEOTIDE SEQUENCE [LARGE SCALE GENOMIC DNA]</scope>
    <source>
        <strain evidence="1 2">ISE14</strain>
    </source>
</reference>
<organism evidence="1 2">
    <name type="scientific">Chryseobacterium phosphatilyticum</name>
    <dbReference type="NCBI Taxonomy" id="475075"/>
    <lineage>
        <taxon>Bacteria</taxon>
        <taxon>Pseudomonadati</taxon>
        <taxon>Bacteroidota</taxon>
        <taxon>Flavobacteriia</taxon>
        <taxon>Flavobacteriales</taxon>
        <taxon>Weeksellaceae</taxon>
        <taxon>Chryseobacterium group</taxon>
        <taxon>Chryseobacterium</taxon>
    </lineage>
</organism>
<evidence type="ECO:0000313" key="2">
    <source>
        <dbReference type="Proteomes" id="UP000236594"/>
    </source>
</evidence>
<evidence type="ECO:0000313" key="1">
    <source>
        <dbReference type="EMBL" id="PWN71166.1"/>
    </source>
</evidence>
<sequence>MKIKLIVSIISLFSVLSFGQTKKVNDEVGIKRDFTSFFKNIKEKNIENAVNFVYPKYIHAITREQMFKVLTLSYNNPAFITDIQDFTVDHVEKPELINGEYFSVADYSFSMKFKVDWKVIQDEESVKQKMSDLLMSRYGKDKVVYFSDGDYYFIKANMKACAVSKDQEDWKFLIIEKEYSRELINILPKKIMEKL</sequence>
<name>A0A316XEN4_9FLAO</name>
<keyword evidence="2" id="KW-1185">Reference proteome</keyword>
<proteinExistence type="predicted"/>
<dbReference type="Proteomes" id="UP000236594">
    <property type="component" value="Unassembled WGS sequence"/>
</dbReference>
<accession>A0A316XEN4</accession>
<dbReference type="RefSeq" id="WP_109709745.1">
    <property type="nucleotide sequence ID" value="NZ_PPED02000001.1"/>
</dbReference>
<dbReference type="AlphaFoldDB" id="A0A316XEN4"/>
<comment type="caution">
    <text evidence="1">The sequence shown here is derived from an EMBL/GenBank/DDBJ whole genome shotgun (WGS) entry which is preliminary data.</text>
</comment>